<dbReference type="OrthoDB" id="9999961at2759"/>
<dbReference type="Pfam" id="PF00078">
    <property type="entry name" value="RVT_1"/>
    <property type="match status" value="1"/>
</dbReference>
<dbReference type="InterPro" id="IPR000477">
    <property type="entry name" value="RT_dom"/>
</dbReference>
<accession>A0A8B7ZIT7</accession>
<gene>
    <name evidence="4" type="primary">LOC110986850</name>
</gene>
<keyword evidence="3" id="KW-1185">Reference proteome</keyword>
<dbReference type="OMA" id="LYMEASE"/>
<reference evidence="4" key="1">
    <citation type="submission" date="2025-08" db="UniProtKB">
        <authorList>
            <consortium name="RefSeq"/>
        </authorList>
    </citation>
    <scope>IDENTIFICATION</scope>
</reference>
<evidence type="ECO:0000259" key="2">
    <source>
        <dbReference type="PROSITE" id="PS50878"/>
    </source>
</evidence>
<dbReference type="PANTHER" id="PTHR21301">
    <property type="entry name" value="REVERSE TRANSCRIPTASE"/>
    <property type="match status" value="1"/>
</dbReference>
<dbReference type="Pfam" id="PF26215">
    <property type="entry name" value="HTH_animal"/>
    <property type="match status" value="1"/>
</dbReference>
<dbReference type="GeneID" id="110986850"/>
<dbReference type="CDD" id="cd10442">
    <property type="entry name" value="GIY-YIG_PLEs"/>
    <property type="match status" value="1"/>
</dbReference>
<dbReference type="KEGG" id="aplc:110986850"/>
<feature type="region of interest" description="Disordered" evidence="1">
    <location>
        <begin position="440"/>
        <end position="506"/>
    </location>
</feature>
<dbReference type="CDD" id="cd00304">
    <property type="entry name" value="RT_like"/>
    <property type="match status" value="1"/>
</dbReference>
<evidence type="ECO:0000313" key="4">
    <source>
        <dbReference type="RefSeq" id="XP_022104795.1"/>
    </source>
</evidence>
<name>A0A8B7ZIT7_ACAPL</name>
<dbReference type="InterPro" id="IPR058912">
    <property type="entry name" value="HTH_animal"/>
</dbReference>
<feature type="domain" description="Reverse transcriptase" evidence="2">
    <location>
        <begin position="1"/>
        <end position="233"/>
    </location>
</feature>
<dbReference type="SUPFAM" id="SSF56672">
    <property type="entry name" value="DNA/RNA polymerases"/>
    <property type="match status" value="1"/>
</dbReference>
<organism evidence="3 4">
    <name type="scientific">Acanthaster planci</name>
    <name type="common">Crown-of-thorns starfish</name>
    <dbReference type="NCBI Taxonomy" id="133434"/>
    <lineage>
        <taxon>Eukaryota</taxon>
        <taxon>Metazoa</taxon>
        <taxon>Echinodermata</taxon>
        <taxon>Eleutherozoa</taxon>
        <taxon>Asterozoa</taxon>
        <taxon>Asteroidea</taxon>
        <taxon>Valvatacea</taxon>
        <taxon>Valvatida</taxon>
        <taxon>Acanthasteridae</taxon>
        <taxon>Acanthaster</taxon>
    </lineage>
</organism>
<evidence type="ECO:0000256" key="1">
    <source>
        <dbReference type="SAM" id="MobiDB-lite"/>
    </source>
</evidence>
<protein>
    <submittedName>
        <fullName evidence="4">Uncharacterized protein LOC110986850</fullName>
    </submittedName>
</protein>
<dbReference type="RefSeq" id="XP_022104795.1">
    <property type="nucleotide sequence ID" value="XM_022249103.1"/>
</dbReference>
<sequence length="506" mass="56375">MYGIPKIHKPGTPLRPIVSCVSCFAYNLSKHLAGILSPLTGNTPNTVPNSTAFAEFLRGQHIDSHEALISFDVKWLFTNVPIGDACCVALRRLEEDPELPDRPSLSPTKIVSLLKVVLRSTYFLYGGVYYEQTDGTSMGSPVSAVIANLYMEASEEEALQSCPPDCRPTVWKRYVDDTFVIAPRDIASHLLNHLNSLKPSIRFTIENEQDSSIAFLDTMVHREPDGSLTGTVYRKPTHTDQYLAFDSPRPESVKRGVANCLHDRALRLVSRPRCTAAERHRVTAALMANGYPSSFIRQSSRSKTSTEAERPEYKAFTVLPFMDGISGRLKRILEDQGVCTVFRSSTTLRSQLVRLKDPIPPRRRGVVYRIPCGDCDKVYVGKTGRPVDERIKEHQCDVRLSRVDSSAVAVQCVDQDQHWYTRRIKEAIHICLNRHSINREAASTSPGSGSPPSVNTFTAAPGHNGATPRTRPFTPMEWSVRRPLRSPVRGPQYTAGGTRRTRSSGI</sequence>
<dbReference type="Proteomes" id="UP000694845">
    <property type="component" value="Unplaced"/>
</dbReference>
<evidence type="ECO:0000313" key="3">
    <source>
        <dbReference type="Proteomes" id="UP000694845"/>
    </source>
</evidence>
<feature type="compositionally biased region" description="Low complexity" evidence="1">
    <location>
        <begin position="443"/>
        <end position="453"/>
    </location>
</feature>
<dbReference type="PROSITE" id="PS50878">
    <property type="entry name" value="RT_POL"/>
    <property type="match status" value="1"/>
</dbReference>
<dbReference type="PANTHER" id="PTHR21301:SF11">
    <property type="entry name" value="GIY-YIG DOMAIN-CONTAINING PROTEIN"/>
    <property type="match status" value="1"/>
</dbReference>
<dbReference type="InterPro" id="IPR043502">
    <property type="entry name" value="DNA/RNA_pol_sf"/>
</dbReference>
<proteinExistence type="predicted"/>
<dbReference type="AlphaFoldDB" id="A0A8B7ZIT7"/>